<feature type="transmembrane region" description="Helical" evidence="1">
    <location>
        <begin position="72"/>
        <end position="88"/>
    </location>
</feature>
<keyword evidence="1" id="KW-0472">Membrane</keyword>
<dbReference type="EMBL" id="CAEMXZ010000020">
    <property type="protein sequence ID" value="CAB4322920.1"/>
    <property type="molecule type" value="Genomic_DNA"/>
</dbReference>
<evidence type="ECO:0000256" key="1">
    <source>
        <dbReference type="SAM" id="Phobius"/>
    </source>
</evidence>
<evidence type="ECO:0000313" key="2">
    <source>
        <dbReference type="EMBL" id="CAB4322920.1"/>
    </source>
</evidence>
<organism evidence="2">
    <name type="scientific">freshwater metagenome</name>
    <dbReference type="NCBI Taxonomy" id="449393"/>
    <lineage>
        <taxon>unclassified sequences</taxon>
        <taxon>metagenomes</taxon>
        <taxon>ecological metagenomes</taxon>
    </lineage>
</organism>
<reference evidence="2" key="1">
    <citation type="submission" date="2020-05" db="EMBL/GenBank/DDBJ databases">
        <authorList>
            <person name="Chiriac C."/>
            <person name="Salcher M."/>
            <person name="Ghai R."/>
            <person name="Kavagutti S V."/>
        </authorList>
    </citation>
    <scope>NUCLEOTIDE SEQUENCE</scope>
</reference>
<accession>A0A6J5Y9R7</accession>
<proteinExistence type="predicted"/>
<name>A0A6J5Y9R7_9ZZZZ</name>
<protein>
    <submittedName>
        <fullName evidence="2">Unannotated protein</fullName>
    </submittedName>
</protein>
<keyword evidence="1" id="KW-1133">Transmembrane helix</keyword>
<dbReference type="EMBL" id="CAFBNC010000009">
    <property type="protein sequence ID" value="CAB4925271.1"/>
    <property type="molecule type" value="Genomic_DNA"/>
</dbReference>
<feature type="transmembrane region" description="Helical" evidence="1">
    <location>
        <begin position="108"/>
        <end position="128"/>
    </location>
</feature>
<evidence type="ECO:0000313" key="3">
    <source>
        <dbReference type="EMBL" id="CAB4925271.1"/>
    </source>
</evidence>
<dbReference type="AlphaFoldDB" id="A0A6J5Y9R7"/>
<keyword evidence="1" id="KW-0812">Transmembrane</keyword>
<sequence length="148" mass="15550">MTRSGRAILIAFVAWTAFVWISRISNTLRSTTESTGGKVFSTVLSILMLALAAAVVVALVRSWSTPMSSTSLVSLRAAAIVTVVVWLVRVPQIVFLDDDPTHGAPFKIVHAVLGLISIALAAGLWKVADGNAGRAARSVAVDPARAGR</sequence>
<gene>
    <name evidence="2" type="ORF">UFOPK1392_00661</name>
    <name evidence="3" type="ORF">UFOPK3733_00327</name>
</gene>
<feature type="transmembrane region" description="Helical" evidence="1">
    <location>
        <begin position="39"/>
        <end position="60"/>
    </location>
</feature>